<evidence type="ECO:0000313" key="1">
    <source>
        <dbReference type="EMBL" id="KAF7437490.1"/>
    </source>
</evidence>
<dbReference type="RefSeq" id="XP_036635389.1">
    <property type="nucleotide sequence ID" value="XM_036773916.1"/>
</dbReference>
<name>A0A8H7A7H9_PLEOS</name>
<dbReference type="EMBL" id="JACETU010000002">
    <property type="protein sequence ID" value="KAF7437490.1"/>
    <property type="molecule type" value="Genomic_DNA"/>
</dbReference>
<dbReference type="AlphaFoldDB" id="A0A8H7A7H9"/>
<keyword evidence="2" id="KW-1185">Reference proteome</keyword>
<sequence length="191" mass="21588">MWILPFHICGSSACFYGLLALFFNVAPLLSNLPHFATAPPLMIIFTPQKTAFLREHSILFEKAELLGAGDMFMDDFFGAWIECFKEMDFLRADSDIQTFIKRRMVKLLRDKLTVILNTQTLDEKALLALHSPVSIRKASEDGLEGPPRYNPTRALLQRGLLPRPTGSKRRRARLDASVVVPPIIPKKLAVH</sequence>
<gene>
    <name evidence="1" type="ORF">PC9H_004331</name>
</gene>
<evidence type="ECO:0000313" key="2">
    <source>
        <dbReference type="Proteomes" id="UP000623687"/>
    </source>
</evidence>
<comment type="caution">
    <text evidence="1">The sequence shown here is derived from an EMBL/GenBank/DDBJ whole genome shotgun (WGS) entry which is preliminary data.</text>
</comment>
<proteinExistence type="predicted"/>
<dbReference type="GeneID" id="59374149"/>
<dbReference type="VEuPathDB" id="FungiDB:PC9H_004331"/>
<protein>
    <submittedName>
        <fullName evidence="1">Uncharacterized protein</fullName>
    </submittedName>
</protein>
<reference evidence="1" key="1">
    <citation type="submission" date="2019-07" db="EMBL/GenBank/DDBJ databases">
        <authorList>
            <person name="Palmer J.M."/>
        </authorList>
    </citation>
    <scope>NUCLEOTIDE SEQUENCE</scope>
    <source>
        <strain evidence="1">PC9</strain>
    </source>
</reference>
<dbReference type="OrthoDB" id="3083957at2759"/>
<dbReference type="Proteomes" id="UP000623687">
    <property type="component" value="Unassembled WGS sequence"/>
</dbReference>
<organism evidence="1 2">
    <name type="scientific">Pleurotus ostreatus</name>
    <name type="common">Oyster mushroom</name>
    <name type="synonym">White-rot fungus</name>
    <dbReference type="NCBI Taxonomy" id="5322"/>
    <lineage>
        <taxon>Eukaryota</taxon>
        <taxon>Fungi</taxon>
        <taxon>Dikarya</taxon>
        <taxon>Basidiomycota</taxon>
        <taxon>Agaricomycotina</taxon>
        <taxon>Agaricomycetes</taxon>
        <taxon>Agaricomycetidae</taxon>
        <taxon>Agaricales</taxon>
        <taxon>Pleurotineae</taxon>
        <taxon>Pleurotaceae</taxon>
        <taxon>Pleurotus</taxon>
    </lineage>
</organism>
<accession>A0A8H7A7H9</accession>